<comment type="similarity">
    <text evidence="1">Belongs to the anaerobic coproporphyrinogen-III oxidase family. HemW subfamily.</text>
</comment>
<name>A0A450T8F1_9GAMM</name>
<feature type="domain" description="Radical SAM core" evidence="2">
    <location>
        <begin position="44"/>
        <end position="283"/>
    </location>
</feature>
<dbReference type="InterPro" id="IPR034505">
    <property type="entry name" value="Coproporphyrinogen-III_oxidase"/>
</dbReference>
<dbReference type="GO" id="GO:0051539">
    <property type="term" value="F:4 iron, 4 sulfur cluster binding"/>
    <property type="evidence" value="ECO:0007669"/>
    <property type="project" value="InterPro"/>
</dbReference>
<dbReference type="SMART" id="SM00729">
    <property type="entry name" value="Elp3"/>
    <property type="match status" value="1"/>
</dbReference>
<sequence length="433" mass="49471">MNTDQAHSRTSRKGFITNLEPSRRGFITNYPNFQHWKKTTAEEMTAGEPLNIYVHIPFCAQQCSYCYYRTVKGTRKSEVDRYVNALCREIELTSAYFGLKERPVVSVYFGGGTPTLVTGENLTQIIETLHKNLNIVDGYEFTVEGEPVTLIQKKADALKELGVTRISLGAQSLADEIIKLSGRQDTEAKILKAVDIARSTGAIVNLDLMSGLAGETPETWAYTIKRAIEIGLESITVYKMELYANTQYYQDVRKNNLKLPTDEEELELMRYAMEQFEKARYFPWGFITFTKEGRYEHVHSPRIWRGEDFYPYGTSAFGRLGNWLFQNTNEIEKYISRLESGEVPISRGHHLSTLEEMVRGLVLEMKLIRMDLKKFRERYGFTLASLCGPAMKQLESEGFITFSEDELTLTSKGILHGDYVGKSLGKFLVESQM</sequence>
<dbReference type="SFLD" id="SFLDG01082">
    <property type="entry name" value="B12-binding_domain_containing"/>
    <property type="match status" value="1"/>
</dbReference>
<accession>A0A450T8F1</accession>
<evidence type="ECO:0000259" key="2">
    <source>
        <dbReference type="PROSITE" id="PS51918"/>
    </source>
</evidence>
<dbReference type="SUPFAM" id="SSF102114">
    <property type="entry name" value="Radical SAM enzymes"/>
    <property type="match status" value="1"/>
</dbReference>
<dbReference type="GO" id="GO:0005737">
    <property type="term" value="C:cytoplasm"/>
    <property type="evidence" value="ECO:0007669"/>
    <property type="project" value="InterPro"/>
</dbReference>
<proteinExistence type="inferred from homology"/>
<protein>
    <submittedName>
        <fullName evidence="3">Oxygen-independent coproporphyrinogen-3 oxidase</fullName>
    </submittedName>
</protein>
<dbReference type="Pfam" id="PF06969">
    <property type="entry name" value="HemN_C"/>
    <property type="match status" value="1"/>
</dbReference>
<dbReference type="Gene3D" id="3.80.30.20">
    <property type="entry name" value="tm_1862 like domain"/>
    <property type="match status" value="1"/>
</dbReference>
<dbReference type="PANTHER" id="PTHR13932">
    <property type="entry name" value="COPROPORPHYRINIGEN III OXIDASE"/>
    <property type="match status" value="1"/>
</dbReference>
<dbReference type="PROSITE" id="PS51918">
    <property type="entry name" value="RADICAL_SAM"/>
    <property type="match status" value="1"/>
</dbReference>
<evidence type="ECO:0000313" key="5">
    <source>
        <dbReference type="EMBL" id="VFK13986.1"/>
    </source>
</evidence>
<dbReference type="EMBL" id="CAADFL010000300">
    <property type="protein sequence ID" value="VFK13986.1"/>
    <property type="molecule type" value="Genomic_DNA"/>
</dbReference>
<dbReference type="InterPro" id="IPR007197">
    <property type="entry name" value="rSAM"/>
</dbReference>
<evidence type="ECO:0000256" key="1">
    <source>
        <dbReference type="ARBA" id="ARBA00006100"/>
    </source>
</evidence>
<dbReference type="EMBL" id="CAADFA010000330">
    <property type="protein sequence ID" value="VFJ62921.1"/>
    <property type="molecule type" value="Genomic_DNA"/>
</dbReference>
<dbReference type="InterPro" id="IPR058240">
    <property type="entry name" value="rSAM_sf"/>
</dbReference>
<dbReference type="SFLD" id="SFLDG01065">
    <property type="entry name" value="anaerobic_coproporphyrinogen-I"/>
    <property type="match status" value="1"/>
</dbReference>
<dbReference type="AlphaFoldDB" id="A0A450T8F1"/>
<dbReference type="InterPro" id="IPR006638">
    <property type="entry name" value="Elp3/MiaA/NifB-like_rSAM"/>
</dbReference>
<dbReference type="PANTHER" id="PTHR13932:SF5">
    <property type="entry name" value="RADICAL S-ADENOSYL METHIONINE DOMAIN-CONTAINING PROTEIN 1, MITOCHONDRIAL"/>
    <property type="match status" value="1"/>
</dbReference>
<dbReference type="InterPro" id="IPR004559">
    <property type="entry name" value="HemW-like"/>
</dbReference>
<evidence type="ECO:0000313" key="4">
    <source>
        <dbReference type="EMBL" id="VFJ64275.1"/>
    </source>
</evidence>
<dbReference type="GO" id="GO:0006779">
    <property type="term" value="P:porphyrin-containing compound biosynthetic process"/>
    <property type="evidence" value="ECO:0007669"/>
    <property type="project" value="InterPro"/>
</dbReference>
<dbReference type="Pfam" id="PF04055">
    <property type="entry name" value="Radical_SAM"/>
    <property type="match status" value="1"/>
</dbReference>
<dbReference type="EMBL" id="CAADEZ010000352">
    <property type="protein sequence ID" value="VFJ64275.1"/>
    <property type="molecule type" value="Genomic_DNA"/>
</dbReference>
<dbReference type="InterPro" id="IPR023404">
    <property type="entry name" value="rSAM_horseshoe"/>
</dbReference>
<gene>
    <name evidence="4" type="ORF">BECKFM1743A_GA0114220_103522</name>
    <name evidence="5" type="ORF">BECKFM1743B_GA0114221_103002</name>
    <name evidence="3" type="ORF">BECKFM1743C_GA0114222_103302</name>
</gene>
<organism evidence="3">
    <name type="scientific">Candidatus Kentrum sp. FM</name>
    <dbReference type="NCBI Taxonomy" id="2126340"/>
    <lineage>
        <taxon>Bacteria</taxon>
        <taxon>Pseudomonadati</taxon>
        <taxon>Pseudomonadota</taxon>
        <taxon>Gammaproteobacteria</taxon>
        <taxon>Candidatus Kentrum</taxon>
    </lineage>
</organism>
<reference evidence="3" key="1">
    <citation type="submission" date="2019-02" db="EMBL/GenBank/DDBJ databases">
        <authorList>
            <person name="Gruber-Vodicka R. H."/>
            <person name="Seah K. B. B."/>
        </authorList>
    </citation>
    <scope>NUCLEOTIDE SEQUENCE</scope>
    <source>
        <strain evidence="4">BECK_BZ163</strain>
        <strain evidence="5">BECK_BZ164</strain>
        <strain evidence="3">BECK_BZ165</strain>
    </source>
</reference>
<dbReference type="InterPro" id="IPR010723">
    <property type="entry name" value="HemN_C"/>
</dbReference>
<evidence type="ECO:0000313" key="3">
    <source>
        <dbReference type="EMBL" id="VFJ62921.1"/>
    </source>
</evidence>
<dbReference type="SFLD" id="SFLDF00562">
    <property type="entry name" value="HemN-like__clustered_with_heat"/>
    <property type="match status" value="1"/>
</dbReference>
<dbReference type="GO" id="GO:0004109">
    <property type="term" value="F:coproporphyrinogen oxidase activity"/>
    <property type="evidence" value="ECO:0007669"/>
    <property type="project" value="InterPro"/>
</dbReference>
<dbReference type="SFLD" id="SFLDS00029">
    <property type="entry name" value="Radical_SAM"/>
    <property type="match status" value="1"/>
</dbReference>
<dbReference type="CDD" id="cd01335">
    <property type="entry name" value="Radical_SAM"/>
    <property type="match status" value="1"/>
</dbReference>